<keyword evidence="9" id="KW-0902">Two-component regulatory system</keyword>
<dbReference type="SUPFAM" id="SSF47384">
    <property type="entry name" value="Homodimeric domain of signal transducing histidine kinase"/>
    <property type="match status" value="1"/>
</dbReference>
<dbReference type="Gene3D" id="3.30.565.10">
    <property type="entry name" value="Histidine kinase-like ATPase, C-terminal domain"/>
    <property type="match status" value="1"/>
</dbReference>
<dbReference type="CDD" id="cd00082">
    <property type="entry name" value="HisKA"/>
    <property type="match status" value="1"/>
</dbReference>
<keyword evidence="5" id="KW-0808">Transferase</keyword>
<dbReference type="Pfam" id="PF00672">
    <property type="entry name" value="HAMP"/>
    <property type="match status" value="1"/>
</dbReference>
<feature type="domain" description="Histidine kinase" evidence="13">
    <location>
        <begin position="295"/>
        <end position="509"/>
    </location>
</feature>
<evidence type="ECO:0000259" key="13">
    <source>
        <dbReference type="PROSITE" id="PS50109"/>
    </source>
</evidence>
<evidence type="ECO:0000256" key="9">
    <source>
        <dbReference type="ARBA" id="ARBA00023012"/>
    </source>
</evidence>
<proteinExistence type="predicted"/>
<evidence type="ECO:0000313" key="16">
    <source>
        <dbReference type="Proteomes" id="UP000722989"/>
    </source>
</evidence>
<dbReference type="SUPFAM" id="SSF158472">
    <property type="entry name" value="HAMP domain-like"/>
    <property type="match status" value="1"/>
</dbReference>
<dbReference type="PROSITE" id="PS50885">
    <property type="entry name" value="HAMP"/>
    <property type="match status" value="1"/>
</dbReference>
<accession>A0ABX0Y005</accession>
<evidence type="ECO:0000256" key="6">
    <source>
        <dbReference type="ARBA" id="ARBA00022692"/>
    </source>
</evidence>
<keyword evidence="10" id="KW-0175">Coiled coil</keyword>
<dbReference type="PRINTS" id="PR00344">
    <property type="entry name" value="BCTRLSENSOR"/>
</dbReference>
<feature type="region of interest" description="Disordered" evidence="11">
    <location>
        <begin position="512"/>
        <end position="560"/>
    </location>
</feature>
<dbReference type="InterPro" id="IPR052162">
    <property type="entry name" value="Sensor_kinase/Photoreceptor"/>
</dbReference>
<dbReference type="SUPFAM" id="SSF55874">
    <property type="entry name" value="ATPase domain of HSP90 chaperone/DNA topoisomerase II/histidine kinase"/>
    <property type="match status" value="1"/>
</dbReference>
<dbReference type="InterPro" id="IPR004358">
    <property type="entry name" value="Sig_transdc_His_kin-like_C"/>
</dbReference>
<feature type="domain" description="HAMP" evidence="14">
    <location>
        <begin position="207"/>
        <end position="259"/>
    </location>
</feature>
<dbReference type="InterPro" id="IPR003660">
    <property type="entry name" value="HAMP_dom"/>
</dbReference>
<keyword evidence="6 12" id="KW-0812">Transmembrane</keyword>
<evidence type="ECO:0000256" key="11">
    <source>
        <dbReference type="SAM" id="MobiDB-lite"/>
    </source>
</evidence>
<dbReference type="InterPro" id="IPR003661">
    <property type="entry name" value="HisK_dim/P_dom"/>
</dbReference>
<dbReference type="InterPro" id="IPR036890">
    <property type="entry name" value="HATPase_C_sf"/>
</dbReference>
<evidence type="ECO:0000259" key="14">
    <source>
        <dbReference type="PROSITE" id="PS50885"/>
    </source>
</evidence>
<evidence type="ECO:0000256" key="8">
    <source>
        <dbReference type="ARBA" id="ARBA00022989"/>
    </source>
</evidence>
<feature type="compositionally biased region" description="Basic and acidic residues" evidence="11">
    <location>
        <begin position="518"/>
        <end position="528"/>
    </location>
</feature>
<dbReference type="SMART" id="SM00387">
    <property type="entry name" value="HATPase_c"/>
    <property type="match status" value="1"/>
</dbReference>
<evidence type="ECO:0000256" key="5">
    <source>
        <dbReference type="ARBA" id="ARBA00022679"/>
    </source>
</evidence>
<dbReference type="EC" id="2.7.13.3" evidence="3"/>
<dbReference type="Gene3D" id="6.10.340.10">
    <property type="match status" value="1"/>
</dbReference>
<dbReference type="Pfam" id="PF00512">
    <property type="entry name" value="HisKA"/>
    <property type="match status" value="1"/>
</dbReference>
<evidence type="ECO:0000256" key="2">
    <source>
        <dbReference type="ARBA" id="ARBA00004236"/>
    </source>
</evidence>
<dbReference type="InterPro" id="IPR036097">
    <property type="entry name" value="HisK_dim/P_sf"/>
</dbReference>
<keyword evidence="7" id="KW-0418">Kinase</keyword>
<comment type="subcellular location">
    <subcellularLocation>
        <location evidence="2">Cell membrane</location>
    </subcellularLocation>
</comment>
<dbReference type="CDD" id="cd06225">
    <property type="entry name" value="HAMP"/>
    <property type="match status" value="1"/>
</dbReference>
<dbReference type="Pfam" id="PF05227">
    <property type="entry name" value="CHASE3"/>
    <property type="match status" value="1"/>
</dbReference>
<dbReference type="InterPro" id="IPR007891">
    <property type="entry name" value="CHASE3"/>
</dbReference>
<dbReference type="PROSITE" id="PS50109">
    <property type="entry name" value="HIS_KIN"/>
    <property type="match status" value="1"/>
</dbReference>
<dbReference type="PANTHER" id="PTHR43304:SF1">
    <property type="entry name" value="PAC DOMAIN-CONTAINING PROTEIN"/>
    <property type="match status" value="1"/>
</dbReference>
<keyword evidence="8 12" id="KW-1133">Transmembrane helix</keyword>
<dbReference type="InterPro" id="IPR005467">
    <property type="entry name" value="His_kinase_dom"/>
</dbReference>
<protein>
    <recommendedName>
        <fullName evidence="3">histidine kinase</fullName>
        <ecNumber evidence="3">2.7.13.3</ecNumber>
    </recommendedName>
</protein>
<feature type="coiled-coil region" evidence="10">
    <location>
        <begin position="261"/>
        <end position="292"/>
    </location>
</feature>
<sequence length="560" mass="61280">MVKWTLGRRITVICALVGLLLTVIGVAAVATAETSRSQVKVLMDEVGPLRTDCGQLLTVLADQENGVRGYALTRSDASLAPYRNGVTEEQRLIREMRGLSHDAVVLARLSELEARSAAWRAQVAEPTIAAVRDGRAGDVPSIVADPNSTRSSQARESAQALLDRVTAVRDASVTQVRGTLGLLVILLVLAVILIVVAGLTMALLLRRLVTVPVVSLAGEVRRVARGEYEREIESVGPTEIARLARDINAMRQQIVADLGTVRRAHLQLEKANQLLEQQAEELTRSNRDLEQFAYVASHDLQEPLRKVASFCQLLQRRYAGQLDERADQYIAFAVDGAQRMQRLINDLLAFSRIGRITSGFTDVDLDRVVSEAAAQLSWRSEQAGGTITWSDLPTVRGEEPLLSALFTNLMSNSLKFRHPDRPPRIHIQAERVGDEWHISCADNGIGIEPEYADKIFIIFQRLHPKNEYPGTGIGLAIAKKIIEYHGGRIWLDTEAREGTVIRIALPVIAGEDTPAETTAHETTAHEPTADPTTTTDQTAAEHPELAPVAADAGRTEETAS</sequence>
<dbReference type="PANTHER" id="PTHR43304">
    <property type="entry name" value="PHYTOCHROME-LIKE PROTEIN CPH1"/>
    <property type="match status" value="1"/>
</dbReference>
<keyword evidence="4" id="KW-0597">Phosphoprotein</keyword>
<organism evidence="15 16">
    <name type="scientific">Planosporangium thailandense</name>
    <dbReference type="NCBI Taxonomy" id="765197"/>
    <lineage>
        <taxon>Bacteria</taxon>
        <taxon>Bacillati</taxon>
        <taxon>Actinomycetota</taxon>
        <taxon>Actinomycetes</taxon>
        <taxon>Micromonosporales</taxon>
        <taxon>Micromonosporaceae</taxon>
        <taxon>Planosporangium</taxon>
    </lineage>
</organism>
<evidence type="ECO:0000256" key="3">
    <source>
        <dbReference type="ARBA" id="ARBA00012438"/>
    </source>
</evidence>
<comment type="catalytic activity">
    <reaction evidence="1">
        <text>ATP + protein L-histidine = ADP + protein N-phospho-L-histidine.</text>
        <dbReference type="EC" id="2.7.13.3"/>
    </reaction>
</comment>
<feature type="transmembrane region" description="Helical" evidence="12">
    <location>
        <begin position="180"/>
        <end position="205"/>
    </location>
</feature>
<evidence type="ECO:0000256" key="4">
    <source>
        <dbReference type="ARBA" id="ARBA00022553"/>
    </source>
</evidence>
<dbReference type="Proteomes" id="UP000722989">
    <property type="component" value="Unassembled WGS sequence"/>
</dbReference>
<dbReference type="InterPro" id="IPR003594">
    <property type="entry name" value="HATPase_dom"/>
</dbReference>
<dbReference type="SMART" id="SM00304">
    <property type="entry name" value="HAMP"/>
    <property type="match status" value="1"/>
</dbReference>
<gene>
    <name evidence="15" type="ORF">HC031_13955</name>
</gene>
<dbReference type="Gene3D" id="1.10.287.130">
    <property type="match status" value="1"/>
</dbReference>
<keyword evidence="12" id="KW-0472">Membrane</keyword>
<dbReference type="EMBL" id="JAATVY010000008">
    <property type="protein sequence ID" value="NJC70812.1"/>
    <property type="molecule type" value="Genomic_DNA"/>
</dbReference>
<dbReference type="Pfam" id="PF02518">
    <property type="entry name" value="HATPase_c"/>
    <property type="match status" value="1"/>
</dbReference>
<evidence type="ECO:0000256" key="10">
    <source>
        <dbReference type="SAM" id="Coils"/>
    </source>
</evidence>
<name>A0ABX0Y005_9ACTN</name>
<reference evidence="15 16" key="1">
    <citation type="submission" date="2020-03" db="EMBL/GenBank/DDBJ databases">
        <title>WGS of the type strain of Planosporangium spp.</title>
        <authorList>
            <person name="Thawai C."/>
        </authorList>
    </citation>
    <scope>NUCLEOTIDE SEQUENCE [LARGE SCALE GENOMIC DNA]</scope>
    <source>
        <strain evidence="15 16">TBRC 5610</strain>
    </source>
</reference>
<dbReference type="RefSeq" id="WP_167925715.1">
    <property type="nucleotide sequence ID" value="NZ_JAATVY010000008.1"/>
</dbReference>
<keyword evidence="16" id="KW-1185">Reference proteome</keyword>
<evidence type="ECO:0000313" key="15">
    <source>
        <dbReference type="EMBL" id="NJC70812.1"/>
    </source>
</evidence>
<comment type="caution">
    <text evidence="15">The sequence shown here is derived from an EMBL/GenBank/DDBJ whole genome shotgun (WGS) entry which is preliminary data.</text>
</comment>
<feature type="compositionally biased region" description="Low complexity" evidence="11">
    <location>
        <begin position="529"/>
        <end position="538"/>
    </location>
</feature>
<evidence type="ECO:0000256" key="7">
    <source>
        <dbReference type="ARBA" id="ARBA00022777"/>
    </source>
</evidence>
<dbReference type="SMART" id="SM00388">
    <property type="entry name" value="HisKA"/>
    <property type="match status" value="1"/>
</dbReference>
<evidence type="ECO:0000256" key="12">
    <source>
        <dbReference type="SAM" id="Phobius"/>
    </source>
</evidence>
<evidence type="ECO:0000256" key="1">
    <source>
        <dbReference type="ARBA" id="ARBA00000085"/>
    </source>
</evidence>